<keyword evidence="1" id="KW-0472">Membrane</keyword>
<evidence type="ECO:0000256" key="1">
    <source>
        <dbReference type="SAM" id="Phobius"/>
    </source>
</evidence>
<feature type="transmembrane region" description="Helical" evidence="1">
    <location>
        <begin position="20"/>
        <end position="40"/>
    </location>
</feature>
<keyword evidence="1" id="KW-0812">Transmembrane</keyword>
<dbReference type="Proteomes" id="UP000580250">
    <property type="component" value="Unassembled WGS sequence"/>
</dbReference>
<reference evidence="2 3" key="1">
    <citation type="submission" date="2020-08" db="EMBL/GenBank/DDBJ databases">
        <authorList>
            <person name="Koutsovoulos G."/>
            <person name="Danchin GJ E."/>
        </authorList>
    </citation>
    <scope>NUCLEOTIDE SEQUENCE [LARGE SCALE GENOMIC DNA]</scope>
</reference>
<proteinExistence type="predicted"/>
<keyword evidence="1" id="KW-1133">Transmembrane helix</keyword>
<sequence length="66" mass="7708">MSEPVIHHLTNLERNQNGILWTMSFLGFYLECLWILLLNLNIEEKLQSFQVLGSLFGFLRMSGFFG</sequence>
<gene>
    <name evidence="2" type="ORF">MENT_LOCUS2570</name>
</gene>
<dbReference type="EMBL" id="CAJEWN010000008">
    <property type="protein sequence ID" value="CAD2129366.1"/>
    <property type="molecule type" value="Genomic_DNA"/>
</dbReference>
<comment type="caution">
    <text evidence="2">The sequence shown here is derived from an EMBL/GenBank/DDBJ whole genome shotgun (WGS) entry which is preliminary data.</text>
</comment>
<evidence type="ECO:0000313" key="2">
    <source>
        <dbReference type="EMBL" id="CAD2129366.1"/>
    </source>
</evidence>
<evidence type="ECO:0000313" key="3">
    <source>
        <dbReference type="Proteomes" id="UP000580250"/>
    </source>
</evidence>
<dbReference type="AlphaFoldDB" id="A0A6V7TSD4"/>
<protein>
    <submittedName>
        <fullName evidence="2">Uncharacterized protein</fullName>
    </submittedName>
</protein>
<accession>A0A6V7TSD4</accession>
<organism evidence="2 3">
    <name type="scientific">Meloidogyne enterolobii</name>
    <name type="common">Root-knot nematode worm</name>
    <name type="synonym">Meloidogyne mayaguensis</name>
    <dbReference type="NCBI Taxonomy" id="390850"/>
    <lineage>
        <taxon>Eukaryota</taxon>
        <taxon>Metazoa</taxon>
        <taxon>Ecdysozoa</taxon>
        <taxon>Nematoda</taxon>
        <taxon>Chromadorea</taxon>
        <taxon>Rhabditida</taxon>
        <taxon>Tylenchina</taxon>
        <taxon>Tylenchomorpha</taxon>
        <taxon>Tylenchoidea</taxon>
        <taxon>Meloidogynidae</taxon>
        <taxon>Meloidogyninae</taxon>
        <taxon>Meloidogyne</taxon>
    </lineage>
</organism>
<name>A0A6V7TSD4_MELEN</name>